<dbReference type="Proteomes" id="UP000316473">
    <property type="component" value="Chromosome"/>
</dbReference>
<proteinExistence type="predicted"/>
<accession>A0A4Y1YN20</accession>
<dbReference type="GO" id="GO:0006355">
    <property type="term" value="P:regulation of DNA-templated transcription"/>
    <property type="evidence" value="ECO:0007669"/>
    <property type="project" value="InterPro"/>
</dbReference>
<gene>
    <name evidence="2" type="ORF">Nstercoris_00448</name>
</gene>
<dbReference type="AlphaFoldDB" id="A0A4Y1YN20"/>
<dbReference type="SUPFAM" id="SSF47598">
    <property type="entry name" value="Ribbon-helix-helix"/>
    <property type="match status" value="1"/>
</dbReference>
<organism evidence="2 3">
    <name type="scientific">Nitrosomonas stercoris</name>
    <dbReference type="NCBI Taxonomy" id="1444684"/>
    <lineage>
        <taxon>Bacteria</taxon>
        <taxon>Pseudomonadati</taxon>
        <taxon>Pseudomonadota</taxon>
        <taxon>Betaproteobacteria</taxon>
        <taxon>Nitrosomonadales</taxon>
        <taxon>Nitrosomonadaceae</taxon>
        <taxon>Nitrosomonas</taxon>
    </lineage>
</organism>
<dbReference type="Gene3D" id="1.10.1220.10">
    <property type="entry name" value="Met repressor-like"/>
    <property type="match status" value="1"/>
</dbReference>
<name>A0A4Y1YN20_9PROT</name>
<feature type="domain" description="Antitoxin FitA-like ribbon-helix-helix" evidence="1">
    <location>
        <begin position="5"/>
        <end position="42"/>
    </location>
</feature>
<keyword evidence="3" id="KW-1185">Reference proteome</keyword>
<dbReference type="InterPro" id="IPR010985">
    <property type="entry name" value="Ribbon_hlx_hlx"/>
</dbReference>
<dbReference type="InterPro" id="IPR013321">
    <property type="entry name" value="Arc_rbn_hlx_hlx"/>
</dbReference>
<protein>
    <recommendedName>
        <fullName evidence="1">Antitoxin FitA-like ribbon-helix-helix domain-containing protein</fullName>
    </recommendedName>
</protein>
<dbReference type="KEGG" id="nst:Nstercoris_00448"/>
<dbReference type="InterPro" id="IPR053853">
    <property type="entry name" value="FitA-like_RHH"/>
</dbReference>
<evidence type="ECO:0000313" key="3">
    <source>
        <dbReference type="Proteomes" id="UP000316473"/>
    </source>
</evidence>
<reference evidence="2 3" key="1">
    <citation type="submission" date="2019-06" db="EMBL/GenBank/DDBJ databases">
        <title>Nitrosomonas stercoris KYUHI-S whole genome shotgun sequence.</title>
        <authorList>
            <person name="Nakagawa T."/>
            <person name="Tsuchiya Y."/>
            <person name="Takahashi R."/>
        </authorList>
    </citation>
    <scope>NUCLEOTIDE SEQUENCE [LARGE SCALE GENOMIC DNA]</scope>
    <source>
        <strain evidence="2 3">KYUHI-S</strain>
    </source>
</reference>
<dbReference type="EMBL" id="AP019755">
    <property type="protein sequence ID" value="BBL34217.1"/>
    <property type="molecule type" value="Genomic_DNA"/>
</dbReference>
<dbReference type="Pfam" id="PF22513">
    <property type="entry name" value="FitA-like_RHH"/>
    <property type="match status" value="1"/>
</dbReference>
<sequence>METRAVTIRNVPEEIHRAIRVRAAQHGRTLQAEMLDILGQAVKPEGRVKLGDLLESIGRKVKLTDEEAAGFERDRSSARATRF</sequence>
<evidence type="ECO:0000259" key="1">
    <source>
        <dbReference type="Pfam" id="PF22513"/>
    </source>
</evidence>
<evidence type="ECO:0000313" key="2">
    <source>
        <dbReference type="EMBL" id="BBL34217.1"/>
    </source>
</evidence>